<comment type="caution">
    <text evidence="3">The sequence shown here is derived from an EMBL/GenBank/DDBJ whole genome shotgun (WGS) entry which is preliminary data.</text>
</comment>
<dbReference type="PANTHER" id="PTHR42951">
    <property type="entry name" value="METALLO-BETA-LACTAMASE DOMAIN-CONTAINING"/>
    <property type="match status" value="1"/>
</dbReference>
<dbReference type="CDD" id="cd07739">
    <property type="entry name" value="metallo-hydrolase-like_MBL-fold"/>
    <property type="match status" value="1"/>
</dbReference>
<dbReference type="InterPro" id="IPR001279">
    <property type="entry name" value="Metallo-B-lactamas"/>
</dbReference>
<feature type="chain" id="PRO_5017311662" evidence="1">
    <location>
        <begin position="21"/>
        <end position="331"/>
    </location>
</feature>
<feature type="domain" description="Metallo-beta-lactamase" evidence="2">
    <location>
        <begin position="44"/>
        <end position="236"/>
    </location>
</feature>
<dbReference type="Pfam" id="PF00753">
    <property type="entry name" value="Lactamase_B"/>
    <property type="match status" value="1"/>
</dbReference>
<dbReference type="Gene3D" id="3.60.15.10">
    <property type="entry name" value="Ribonuclease Z/Hydroxyacylglutathione hydrolase-like"/>
    <property type="match status" value="1"/>
</dbReference>
<dbReference type="STRING" id="490622.A0A395NNV6"/>
<dbReference type="EMBL" id="PXOA01000270">
    <property type="protein sequence ID" value="RFU77621.1"/>
    <property type="molecule type" value="Genomic_DNA"/>
</dbReference>
<organism evidence="3 4">
    <name type="scientific">Trichoderma arundinaceum</name>
    <dbReference type="NCBI Taxonomy" id="490622"/>
    <lineage>
        <taxon>Eukaryota</taxon>
        <taxon>Fungi</taxon>
        <taxon>Dikarya</taxon>
        <taxon>Ascomycota</taxon>
        <taxon>Pezizomycotina</taxon>
        <taxon>Sordariomycetes</taxon>
        <taxon>Hypocreomycetidae</taxon>
        <taxon>Hypocreales</taxon>
        <taxon>Hypocreaceae</taxon>
        <taxon>Trichoderma</taxon>
    </lineage>
</organism>
<feature type="signal peptide" evidence="1">
    <location>
        <begin position="1"/>
        <end position="20"/>
    </location>
</feature>
<dbReference type="Proteomes" id="UP000266272">
    <property type="component" value="Unassembled WGS sequence"/>
</dbReference>
<dbReference type="SUPFAM" id="SSF56281">
    <property type="entry name" value="Metallo-hydrolase/oxidoreductase"/>
    <property type="match status" value="1"/>
</dbReference>
<dbReference type="AlphaFoldDB" id="A0A395NNV6"/>
<keyword evidence="1" id="KW-0732">Signal</keyword>
<evidence type="ECO:0000259" key="2">
    <source>
        <dbReference type="SMART" id="SM00849"/>
    </source>
</evidence>
<evidence type="ECO:0000313" key="4">
    <source>
        <dbReference type="Proteomes" id="UP000266272"/>
    </source>
</evidence>
<dbReference type="PANTHER" id="PTHR42951:SF14">
    <property type="entry name" value="METALLO-BETA-LACTAMASE SUPERFAMILY PROTEIN"/>
    <property type="match status" value="1"/>
</dbReference>
<keyword evidence="4" id="KW-1185">Reference proteome</keyword>
<gene>
    <name evidence="3" type="ORF">TARUN_4614</name>
</gene>
<accession>A0A395NNV6</accession>
<reference evidence="3 4" key="1">
    <citation type="journal article" date="2018" name="PLoS Pathog.">
        <title>Evolution of structural diversity of trichothecenes, a family of toxins produced by plant pathogenic and entomopathogenic fungi.</title>
        <authorList>
            <person name="Proctor R.H."/>
            <person name="McCormick S.P."/>
            <person name="Kim H.S."/>
            <person name="Cardoza R.E."/>
            <person name="Stanley A.M."/>
            <person name="Lindo L."/>
            <person name="Kelly A."/>
            <person name="Brown D.W."/>
            <person name="Lee T."/>
            <person name="Vaughan M.M."/>
            <person name="Alexander N.J."/>
            <person name="Busman M."/>
            <person name="Gutierrez S."/>
        </authorList>
    </citation>
    <scope>NUCLEOTIDE SEQUENCE [LARGE SCALE GENOMIC DNA]</scope>
    <source>
        <strain evidence="3 4">IBT 40837</strain>
    </source>
</reference>
<dbReference type="InterPro" id="IPR050855">
    <property type="entry name" value="NDM-1-like"/>
</dbReference>
<dbReference type="InterPro" id="IPR036866">
    <property type="entry name" value="RibonucZ/Hydroxyglut_hydro"/>
</dbReference>
<proteinExistence type="predicted"/>
<protein>
    <submittedName>
        <fullName evidence="3">Metallo-beta-lactamase family</fullName>
    </submittedName>
</protein>
<evidence type="ECO:0000256" key="1">
    <source>
        <dbReference type="SAM" id="SignalP"/>
    </source>
</evidence>
<dbReference type="OrthoDB" id="536211at2759"/>
<sequence length="331" mass="36251">MLSPNIFTVALAGIVAIARAKNVAYAPSCALRVESHINAGLSFNMVSSLIIGKQAAVLIDMPLAIPEAKSLADWVKKVTDKPLIAVFTTHFHPDHYLSGGAFLAEFPSAKYYANSKAIASMKLEAANQVAVWQAAYGEAQVVANTSLPEAYDFTFFTLPGDEDTPIELLSPLTGDTVDETLFWIPSIKTLIAGDSIYSHELHMWLADLQTPELTTSWLSTLGFIEQLKPATTIAGHSLTVEGITSTQNLNFARAYVTFWQKNIESKGPNFYTPEEIFNKFNQAFPGRVQNSVSNLLLNFTSEQHGRGGTRANRGVNLTAYDDIKVLNGWLF</sequence>
<evidence type="ECO:0000313" key="3">
    <source>
        <dbReference type="EMBL" id="RFU77621.1"/>
    </source>
</evidence>
<dbReference type="SMART" id="SM00849">
    <property type="entry name" value="Lactamase_B"/>
    <property type="match status" value="1"/>
</dbReference>
<name>A0A395NNV6_TRIAR</name>